<evidence type="ECO:0000256" key="3">
    <source>
        <dbReference type="ARBA" id="ARBA00022679"/>
    </source>
</evidence>
<comment type="similarity">
    <text evidence="2 6">Belongs to the FPP/GGPP synthase family.</text>
</comment>
<dbReference type="STRING" id="1313304.CALK_1169"/>
<dbReference type="InterPro" id="IPR000092">
    <property type="entry name" value="Polyprenyl_synt"/>
</dbReference>
<dbReference type="PROSITE" id="PS00723">
    <property type="entry name" value="POLYPRENYL_SYNTHASE_1"/>
    <property type="match status" value="1"/>
</dbReference>
<evidence type="ECO:0000256" key="4">
    <source>
        <dbReference type="ARBA" id="ARBA00022723"/>
    </source>
</evidence>
<evidence type="ECO:0000256" key="6">
    <source>
        <dbReference type="RuleBase" id="RU004466"/>
    </source>
</evidence>
<dbReference type="GO" id="GO:0004659">
    <property type="term" value="F:prenyltransferase activity"/>
    <property type="evidence" value="ECO:0007669"/>
    <property type="project" value="InterPro"/>
</dbReference>
<dbReference type="SFLD" id="SFLDS00005">
    <property type="entry name" value="Isoprenoid_Synthase_Type_I"/>
    <property type="match status" value="1"/>
</dbReference>
<dbReference type="InterPro" id="IPR033749">
    <property type="entry name" value="Polyprenyl_synt_CS"/>
</dbReference>
<dbReference type="GO" id="GO:0008299">
    <property type="term" value="P:isoprenoid biosynthetic process"/>
    <property type="evidence" value="ECO:0007669"/>
    <property type="project" value="InterPro"/>
</dbReference>
<comment type="caution">
    <text evidence="7">The sequence shown here is derived from an EMBL/GenBank/DDBJ whole genome shotgun (WGS) entry which is preliminary data.</text>
</comment>
<dbReference type="eggNOG" id="COG0142">
    <property type="taxonomic scope" value="Bacteria"/>
</dbReference>
<proteinExistence type="inferred from homology"/>
<dbReference type="EMBL" id="ASJR01000008">
    <property type="protein sequence ID" value="ERP31950.1"/>
    <property type="molecule type" value="Genomic_DNA"/>
</dbReference>
<dbReference type="OrthoDB" id="9805316at2"/>
<reference evidence="7 8" key="1">
    <citation type="journal article" date="2013" name="Environ. Microbiol.">
        <title>Genome analysis of Chitinivibrio alkaliphilus gen. nov., sp. nov., a novel extremely haloalkaliphilic anaerobic chitinolytic bacterium from the candidate phylum Termite Group 3.</title>
        <authorList>
            <person name="Sorokin D.Y."/>
            <person name="Gumerov V.M."/>
            <person name="Rakitin A.L."/>
            <person name="Beletsky A.V."/>
            <person name="Damste J.S."/>
            <person name="Muyzer G."/>
            <person name="Mardanov A.V."/>
            <person name="Ravin N.V."/>
        </authorList>
    </citation>
    <scope>NUCLEOTIDE SEQUENCE [LARGE SCALE GENOMIC DNA]</scope>
    <source>
        <strain evidence="7 8">ACht1</strain>
    </source>
</reference>
<keyword evidence="4" id="KW-0479">Metal-binding</keyword>
<name>U7DC12_9BACT</name>
<dbReference type="InterPro" id="IPR008949">
    <property type="entry name" value="Isoprenoid_synthase_dom_sf"/>
</dbReference>
<dbReference type="SUPFAM" id="SSF48576">
    <property type="entry name" value="Terpenoid synthases"/>
    <property type="match status" value="1"/>
</dbReference>
<dbReference type="AlphaFoldDB" id="U7DC12"/>
<keyword evidence="3 6" id="KW-0808">Transferase</keyword>
<protein>
    <submittedName>
        <fullName evidence="7">Polyprenyl synthetase</fullName>
    </submittedName>
</protein>
<evidence type="ECO:0000256" key="5">
    <source>
        <dbReference type="ARBA" id="ARBA00022842"/>
    </source>
</evidence>
<evidence type="ECO:0000256" key="1">
    <source>
        <dbReference type="ARBA" id="ARBA00001946"/>
    </source>
</evidence>
<comment type="cofactor">
    <cofactor evidence="1">
        <name>Mg(2+)</name>
        <dbReference type="ChEBI" id="CHEBI:18420"/>
    </cofactor>
</comment>
<accession>U7DC12</accession>
<dbReference type="Pfam" id="PF00348">
    <property type="entry name" value="polyprenyl_synt"/>
    <property type="match status" value="1"/>
</dbReference>
<dbReference type="GO" id="GO:0046872">
    <property type="term" value="F:metal ion binding"/>
    <property type="evidence" value="ECO:0007669"/>
    <property type="project" value="UniProtKB-KW"/>
</dbReference>
<dbReference type="PANTHER" id="PTHR12001">
    <property type="entry name" value="GERANYLGERANYL PYROPHOSPHATE SYNTHASE"/>
    <property type="match status" value="1"/>
</dbReference>
<sequence length="352" mass="40154">MMNLDRQLEIQHEALRNERDLFIATLEKNPRYSSLSRAYRDSFSSYLRNPGKQFRSLFFILSCSSFLPGENGSFPYYSAALAIDMMHDFILIHDDLVDGAHRRRGEPTVDSKIYELQAGKKEQARHGALILGDLLYSLSLHLFTSGVRSSARGIDAVSRICEAAVETARGQLREFTLQECTWKDVEEESIYEVYDLKTGYYSFAAPMAVGALLGGAEEQVVSSLEEAGLYLSRAFQIRDDYLDIVSSCKVAGKRPHGDIVRGVKTIPLLYLYNNVSGTDRPFIHQILEEKKLCEGTVDRFLCIVEDSKLREYVHECEEIYLQHAFALFTSHIPECLEKKQLFHLCETLFTRE</sequence>
<organism evidence="7 8">
    <name type="scientific">Chitinivibrio alkaliphilus ACht1</name>
    <dbReference type="NCBI Taxonomy" id="1313304"/>
    <lineage>
        <taxon>Bacteria</taxon>
        <taxon>Pseudomonadati</taxon>
        <taxon>Fibrobacterota</taxon>
        <taxon>Chitinivibrionia</taxon>
        <taxon>Chitinivibrionales</taxon>
        <taxon>Chitinivibrionaceae</taxon>
        <taxon>Chitinivibrio</taxon>
    </lineage>
</organism>
<evidence type="ECO:0000313" key="7">
    <source>
        <dbReference type="EMBL" id="ERP31950.1"/>
    </source>
</evidence>
<dbReference type="Proteomes" id="UP000017148">
    <property type="component" value="Unassembled WGS sequence"/>
</dbReference>
<dbReference type="RefSeq" id="WP_022636651.1">
    <property type="nucleotide sequence ID" value="NZ_ASJR01000008.1"/>
</dbReference>
<gene>
    <name evidence="7" type="ORF">CALK_1169</name>
</gene>
<dbReference type="Gene3D" id="1.10.600.10">
    <property type="entry name" value="Farnesyl Diphosphate Synthase"/>
    <property type="match status" value="1"/>
</dbReference>
<dbReference type="PANTHER" id="PTHR12001:SF85">
    <property type="entry name" value="SHORT CHAIN ISOPRENYL DIPHOSPHATE SYNTHASE"/>
    <property type="match status" value="1"/>
</dbReference>
<evidence type="ECO:0000256" key="2">
    <source>
        <dbReference type="ARBA" id="ARBA00006706"/>
    </source>
</evidence>
<evidence type="ECO:0000313" key="8">
    <source>
        <dbReference type="Proteomes" id="UP000017148"/>
    </source>
</evidence>
<keyword evidence="5" id="KW-0460">Magnesium</keyword>
<keyword evidence="8" id="KW-1185">Reference proteome</keyword>